<keyword evidence="6 17" id="KW-0547">Nucleotide-binding</keyword>
<feature type="binding site" evidence="17">
    <location>
        <position position="410"/>
    </location>
    <ligand>
        <name>AMP</name>
        <dbReference type="ChEBI" id="CHEBI:456215"/>
    </ligand>
</feature>
<reference evidence="21 22" key="1">
    <citation type="submission" date="2019-11" db="EMBL/GenBank/DDBJ databases">
        <authorList>
            <person name="Li J."/>
        </authorList>
    </citation>
    <scope>NUCLEOTIDE SEQUENCE [LARGE SCALE GENOMIC DNA]</scope>
    <source>
        <strain evidence="21 22">MF47</strain>
    </source>
</reference>
<dbReference type="GO" id="GO:0052855">
    <property type="term" value="F:ADP-dependent NAD(P)H-hydrate dehydratase activity"/>
    <property type="evidence" value="ECO:0007669"/>
    <property type="project" value="UniProtKB-UniRule"/>
</dbReference>
<keyword evidence="12 17" id="KW-0456">Lyase</keyword>
<evidence type="ECO:0000256" key="11">
    <source>
        <dbReference type="ARBA" id="ARBA00023235"/>
    </source>
</evidence>
<comment type="catalytic activity">
    <reaction evidence="1 18">
        <text>(6R)-NADHX = (6S)-NADHX</text>
        <dbReference type="Rhea" id="RHEA:32215"/>
        <dbReference type="ChEBI" id="CHEBI:64074"/>
        <dbReference type="ChEBI" id="CHEBI:64075"/>
        <dbReference type="EC" id="5.1.99.6"/>
    </reaction>
</comment>
<dbReference type="GO" id="GO:0005524">
    <property type="term" value="F:ATP binding"/>
    <property type="evidence" value="ECO:0007669"/>
    <property type="project" value="UniProtKB-UniRule"/>
</dbReference>
<keyword evidence="9 18" id="KW-0630">Potassium</keyword>
<comment type="subunit">
    <text evidence="17">Homotetramer.</text>
</comment>
<evidence type="ECO:0000256" key="4">
    <source>
        <dbReference type="ARBA" id="ARBA00009524"/>
    </source>
</evidence>
<proteinExistence type="inferred from homology"/>
<dbReference type="PANTHER" id="PTHR12592:SF0">
    <property type="entry name" value="ATP-DEPENDENT (S)-NAD(P)H-HYDRATE DEHYDRATASE"/>
    <property type="match status" value="1"/>
</dbReference>
<organism evidence="21 22">
    <name type="scientific">Aeromicrobium yanjiei</name>
    <dbReference type="NCBI Taxonomy" id="2662028"/>
    <lineage>
        <taxon>Bacteria</taxon>
        <taxon>Bacillati</taxon>
        <taxon>Actinomycetota</taxon>
        <taxon>Actinomycetes</taxon>
        <taxon>Propionibacteriales</taxon>
        <taxon>Nocardioidaceae</taxon>
        <taxon>Aeromicrobium</taxon>
    </lineage>
</organism>
<evidence type="ECO:0000256" key="15">
    <source>
        <dbReference type="ARBA" id="ARBA00048238"/>
    </source>
</evidence>
<keyword evidence="13" id="KW-0511">Multifunctional enzyme</keyword>
<dbReference type="InterPro" id="IPR000631">
    <property type="entry name" value="CARKD"/>
</dbReference>
<evidence type="ECO:0000256" key="13">
    <source>
        <dbReference type="ARBA" id="ARBA00023268"/>
    </source>
</evidence>
<evidence type="ECO:0000256" key="8">
    <source>
        <dbReference type="ARBA" id="ARBA00022857"/>
    </source>
</evidence>
<evidence type="ECO:0000256" key="12">
    <source>
        <dbReference type="ARBA" id="ARBA00023239"/>
    </source>
</evidence>
<dbReference type="CDD" id="cd01171">
    <property type="entry name" value="YXKO-related"/>
    <property type="match status" value="1"/>
</dbReference>
<dbReference type="KEGG" id="aef:GEV26_14760"/>
<dbReference type="PROSITE" id="PS51383">
    <property type="entry name" value="YJEF_C_3"/>
    <property type="match status" value="1"/>
</dbReference>
<evidence type="ECO:0000259" key="19">
    <source>
        <dbReference type="PROSITE" id="PS51383"/>
    </source>
</evidence>
<feature type="binding site" evidence="17">
    <location>
        <position position="344"/>
    </location>
    <ligand>
        <name>(6S)-NADPHX</name>
        <dbReference type="ChEBI" id="CHEBI:64076"/>
    </ligand>
</feature>
<dbReference type="GO" id="GO:0052856">
    <property type="term" value="F:NAD(P)HX epimerase activity"/>
    <property type="evidence" value="ECO:0007669"/>
    <property type="project" value="UniProtKB-EC"/>
</dbReference>
<dbReference type="InterPro" id="IPR029056">
    <property type="entry name" value="Ribokinase-like"/>
</dbReference>
<dbReference type="PANTHER" id="PTHR12592">
    <property type="entry name" value="ATP-DEPENDENT (S)-NAD(P)H-HYDRATE DEHYDRATASE FAMILY MEMBER"/>
    <property type="match status" value="1"/>
</dbReference>
<evidence type="ECO:0000256" key="7">
    <source>
        <dbReference type="ARBA" id="ARBA00022840"/>
    </source>
</evidence>
<comment type="function">
    <text evidence="14 18">Bifunctional enzyme that catalyzes the epimerization of the S- and R-forms of NAD(P)HX and the dehydration of the S-form of NAD(P)HX at the expense of ADP, which is converted to AMP. This allows the repair of both epimers of NAD(P)HX, a damaged form of NAD(P)H that is a result of enzymatic or heat-dependent hydration.</text>
</comment>
<sequence length="480" mass="48780">MLRSHRVEDVRAAEAALAATLPDGELMRRASRGLADALGHVAAGEVVLMLIGPGNNGGDALYAAAHLLDRGVRVDLCLLDPGTVHADGLATALGAGARVVEEPTDQRHCLDAVFGIGARPGLTGRAADWAEWIARARPHTIAVDVPSGVDVDGATVPGAHVRADATITFGTYKNALLVAPASGAAGWNGTSIAELVDIGLGPFLPAASVEAIEPSDSWLLDDLFDWLRSPTSHKYARGVVGIAAGSEQYAGAAHLCVAGAQAGLAGMVRFVGSDELGRRIVDRAPEVVVGRGRVQAWVVGPGGGDDGAGQLSMALEDDVPVLVDASGLQHLPGSFDVPALLTPHAGELAQMLDTDRASVEAEPLAHASRAAERWGATVLLKGARTLVVTPGRPTRVNLTGSPWLGTAGSGDVLAGLAGSLMAAGADPHDAGSLAAFLHGAASVRANPGGPVTASAVAAALPGTVAAFHDGLLDDVRDWRH</sequence>
<comment type="similarity">
    <text evidence="4 18">In the C-terminal section; belongs to the NnrD/CARKD family.</text>
</comment>
<evidence type="ECO:0000256" key="17">
    <source>
        <dbReference type="HAMAP-Rule" id="MF_01965"/>
    </source>
</evidence>
<dbReference type="EMBL" id="CP045737">
    <property type="protein sequence ID" value="QGG42536.1"/>
    <property type="molecule type" value="Genomic_DNA"/>
</dbReference>
<dbReference type="GO" id="GO:0110051">
    <property type="term" value="P:metabolite repair"/>
    <property type="evidence" value="ECO:0007669"/>
    <property type="project" value="TreeGrafter"/>
</dbReference>
<comment type="catalytic activity">
    <reaction evidence="16 17 18">
        <text>(6S)-NADPHX + ADP = AMP + phosphate + NADPH + H(+)</text>
        <dbReference type="Rhea" id="RHEA:32235"/>
        <dbReference type="ChEBI" id="CHEBI:15378"/>
        <dbReference type="ChEBI" id="CHEBI:43474"/>
        <dbReference type="ChEBI" id="CHEBI:57783"/>
        <dbReference type="ChEBI" id="CHEBI:64076"/>
        <dbReference type="ChEBI" id="CHEBI:456215"/>
        <dbReference type="ChEBI" id="CHEBI:456216"/>
        <dbReference type="EC" id="4.2.1.136"/>
    </reaction>
</comment>
<dbReference type="InterPro" id="IPR036652">
    <property type="entry name" value="YjeF_N_dom_sf"/>
</dbReference>
<feature type="binding site" evidence="17">
    <location>
        <position position="302"/>
    </location>
    <ligand>
        <name>(6S)-NADPHX</name>
        <dbReference type="ChEBI" id="CHEBI:64076"/>
    </ligand>
</feature>
<comment type="cofactor">
    <cofactor evidence="17">
        <name>Mg(2+)</name>
        <dbReference type="ChEBI" id="CHEBI:18420"/>
    </cofactor>
</comment>
<accession>A0A5Q2MMU3</accession>
<evidence type="ECO:0000256" key="3">
    <source>
        <dbReference type="ARBA" id="ARBA00006001"/>
    </source>
</evidence>
<evidence type="ECO:0000256" key="9">
    <source>
        <dbReference type="ARBA" id="ARBA00022958"/>
    </source>
</evidence>
<comment type="similarity">
    <text evidence="3 18">In the N-terminal section; belongs to the NnrE/AIBP family.</text>
</comment>
<evidence type="ECO:0000256" key="6">
    <source>
        <dbReference type="ARBA" id="ARBA00022741"/>
    </source>
</evidence>
<evidence type="ECO:0000256" key="18">
    <source>
        <dbReference type="PIRNR" id="PIRNR017184"/>
    </source>
</evidence>
<dbReference type="Gene3D" id="3.40.1190.20">
    <property type="match status" value="1"/>
</dbReference>
<protein>
    <recommendedName>
        <fullName evidence="17">ADP-dependent (S)-NAD(P)H-hydrate dehydratase</fullName>
        <ecNumber evidence="17">4.2.1.136</ecNumber>
    </recommendedName>
    <alternativeName>
        <fullName evidence="17">ADP-dependent NAD(P)HX dehydratase</fullName>
    </alternativeName>
</protein>
<dbReference type="AlphaFoldDB" id="A0A5Q2MMU3"/>
<evidence type="ECO:0000313" key="22">
    <source>
        <dbReference type="Proteomes" id="UP000392064"/>
    </source>
</evidence>
<comment type="function">
    <text evidence="17">Catalyzes the dehydration of the S-form of NAD(P)HX at the expense of ADP, which is converted to AMP. Together with NAD(P)HX epimerase, which catalyzes the epimerization of the S- and R-forms, the enzyme allows the repair of both epimers of NAD(P)HX, a damaged form of NAD(P)H that is a result of enzymatic or heat-dependent hydration.</text>
</comment>
<evidence type="ECO:0000256" key="16">
    <source>
        <dbReference type="ARBA" id="ARBA00049209"/>
    </source>
</evidence>
<dbReference type="GO" id="GO:0046872">
    <property type="term" value="F:metal ion binding"/>
    <property type="evidence" value="ECO:0007669"/>
    <property type="project" value="UniProtKB-UniRule"/>
</dbReference>
<feature type="binding site" evidence="17">
    <location>
        <position position="411"/>
    </location>
    <ligand>
        <name>(6S)-NADPHX</name>
        <dbReference type="ChEBI" id="CHEBI:64076"/>
    </ligand>
</feature>
<dbReference type="PROSITE" id="PS51385">
    <property type="entry name" value="YJEF_N"/>
    <property type="match status" value="1"/>
</dbReference>
<dbReference type="PIRSF" id="PIRSF017184">
    <property type="entry name" value="Nnr"/>
    <property type="match status" value="1"/>
</dbReference>
<keyword evidence="22" id="KW-1185">Reference proteome</keyword>
<evidence type="ECO:0000256" key="1">
    <source>
        <dbReference type="ARBA" id="ARBA00000013"/>
    </source>
</evidence>
<dbReference type="Gene3D" id="3.40.50.10260">
    <property type="entry name" value="YjeF N-terminal domain"/>
    <property type="match status" value="1"/>
</dbReference>
<keyword evidence="7 17" id="KW-0067">ATP-binding</keyword>
<evidence type="ECO:0000256" key="14">
    <source>
        <dbReference type="ARBA" id="ARBA00025153"/>
    </source>
</evidence>
<feature type="binding site" evidence="17">
    <location>
        <position position="252"/>
    </location>
    <ligand>
        <name>(6S)-NADPHX</name>
        <dbReference type="ChEBI" id="CHEBI:64076"/>
    </ligand>
</feature>
<dbReference type="SUPFAM" id="SSF53613">
    <property type="entry name" value="Ribokinase-like"/>
    <property type="match status" value="1"/>
</dbReference>
<comment type="catalytic activity">
    <reaction evidence="2 18">
        <text>(6R)-NADPHX = (6S)-NADPHX</text>
        <dbReference type="Rhea" id="RHEA:32227"/>
        <dbReference type="ChEBI" id="CHEBI:64076"/>
        <dbReference type="ChEBI" id="CHEBI:64077"/>
        <dbReference type="EC" id="5.1.99.6"/>
    </reaction>
</comment>
<comment type="cofactor">
    <cofactor evidence="18">
        <name>K(+)</name>
        <dbReference type="ChEBI" id="CHEBI:29103"/>
    </cofactor>
    <text evidence="18">Binds 1 potassium ion per subunit.</text>
</comment>
<name>A0A5Q2MMU3_9ACTN</name>
<dbReference type="InterPro" id="IPR004443">
    <property type="entry name" value="YjeF_N_dom"/>
</dbReference>
<dbReference type="HAMAP" id="MF_01965">
    <property type="entry name" value="NADHX_dehydratase"/>
    <property type="match status" value="1"/>
</dbReference>
<evidence type="ECO:0000256" key="5">
    <source>
        <dbReference type="ARBA" id="ARBA00022723"/>
    </source>
</evidence>
<keyword evidence="11 18" id="KW-0413">Isomerase</keyword>
<keyword evidence="10 17" id="KW-0520">NAD</keyword>
<dbReference type="Pfam" id="PF03853">
    <property type="entry name" value="YjeF_N"/>
    <property type="match status" value="1"/>
</dbReference>
<feature type="domain" description="YjeF C-terminal" evidence="19">
    <location>
        <begin position="217"/>
        <end position="467"/>
    </location>
</feature>
<dbReference type="SUPFAM" id="SSF64153">
    <property type="entry name" value="YjeF N-terminal domain-like"/>
    <property type="match status" value="1"/>
</dbReference>
<evidence type="ECO:0000313" key="21">
    <source>
        <dbReference type="EMBL" id="QGG42536.1"/>
    </source>
</evidence>
<keyword evidence="8 17" id="KW-0521">NADP</keyword>
<dbReference type="Pfam" id="PF01256">
    <property type="entry name" value="Carb_kinase"/>
    <property type="match status" value="1"/>
</dbReference>
<dbReference type="InterPro" id="IPR030677">
    <property type="entry name" value="Nnr"/>
</dbReference>
<evidence type="ECO:0000259" key="20">
    <source>
        <dbReference type="PROSITE" id="PS51385"/>
    </source>
</evidence>
<dbReference type="EC" id="4.2.1.136" evidence="17"/>
<evidence type="ECO:0000256" key="10">
    <source>
        <dbReference type="ARBA" id="ARBA00023027"/>
    </source>
</evidence>
<dbReference type="GO" id="GO:0046496">
    <property type="term" value="P:nicotinamide nucleotide metabolic process"/>
    <property type="evidence" value="ECO:0007669"/>
    <property type="project" value="UniProtKB-UniRule"/>
</dbReference>
<dbReference type="Proteomes" id="UP000392064">
    <property type="component" value="Chromosome"/>
</dbReference>
<keyword evidence="5 18" id="KW-0479">Metal-binding</keyword>
<feature type="binding site" evidence="17">
    <location>
        <begin position="381"/>
        <end position="385"/>
    </location>
    <ligand>
        <name>AMP</name>
        <dbReference type="ChEBI" id="CHEBI:456215"/>
    </ligand>
</feature>
<dbReference type="RefSeq" id="WP_153654274.1">
    <property type="nucleotide sequence ID" value="NZ_CP045737.1"/>
</dbReference>
<evidence type="ECO:0000256" key="2">
    <source>
        <dbReference type="ARBA" id="ARBA00000909"/>
    </source>
</evidence>
<comment type="similarity">
    <text evidence="17">Belongs to the NnrD/CARKD family.</text>
</comment>
<gene>
    <name evidence="17" type="primary">nnrD</name>
    <name evidence="21" type="ORF">GEV26_14760</name>
</gene>
<feature type="domain" description="YjeF N-terminal" evidence="20">
    <location>
        <begin position="10"/>
        <end position="206"/>
    </location>
</feature>
<comment type="catalytic activity">
    <reaction evidence="15 17 18">
        <text>(6S)-NADHX + ADP = AMP + phosphate + NADH + H(+)</text>
        <dbReference type="Rhea" id="RHEA:32223"/>
        <dbReference type="ChEBI" id="CHEBI:15378"/>
        <dbReference type="ChEBI" id="CHEBI:43474"/>
        <dbReference type="ChEBI" id="CHEBI:57945"/>
        <dbReference type="ChEBI" id="CHEBI:64074"/>
        <dbReference type="ChEBI" id="CHEBI:456215"/>
        <dbReference type="ChEBI" id="CHEBI:456216"/>
        <dbReference type="EC" id="4.2.1.136"/>
    </reaction>
</comment>